<accession>A0A1S3HQX6</accession>
<dbReference type="Proteomes" id="UP000085678">
    <property type="component" value="Unplaced"/>
</dbReference>
<dbReference type="AlphaFoldDB" id="A0A1S3HQX6"/>
<keyword evidence="1" id="KW-1185">Reference proteome</keyword>
<evidence type="ECO:0000313" key="2">
    <source>
        <dbReference type="RefSeq" id="XP_013387941.1"/>
    </source>
</evidence>
<reference evidence="2" key="1">
    <citation type="submission" date="2025-08" db="UniProtKB">
        <authorList>
            <consortium name="RefSeq"/>
        </authorList>
    </citation>
    <scope>IDENTIFICATION</scope>
    <source>
        <tissue evidence="2">Gonads</tissue>
    </source>
</reference>
<name>A0A1S3HQX6_LINAN</name>
<proteinExistence type="predicted"/>
<dbReference type="GeneID" id="106157024"/>
<dbReference type="InParanoid" id="A0A1S3HQX6"/>
<gene>
    <name evidence="2" type="primary">LOC106157024</name>
</gene>
<protein>
    <submittedName>
        <fullName evidence="2">Uncharacterized protein LOC106157024</fullName>
    </submittedName>
</protein>
<dbReference type="OrthoDB" id="10037886at2759"/>
<dbReference type="KEGG" id="lak:106157024"/>
<organism evidence="1 2">
    <name type="scientific">Lingula anatina</name>
    <name type="common">Brachiopod</name>
    <name type="synonym">Lingula unguis</name>
    <dbReference type="NCBI Taxonomy" id="7574"/>
    <lineage>
        <taxon>Eukaryota</taxon>
        <taxon>Metazoa</taxon>
        <taxon>Spiralia</taxon>
        <taxon>Lophotrochozoa</taxon>
        <taxon>Brachiopoda</taxon>
        <taxon>Linguliformea</taxon>
        <taxon>Lingulata</taxon>
        <taxon>Lingulida</taxon>
        <taxon>Linguloidea</taxon>
        <taxon>Lingulidae</taxon>
        <taxon>Lingula</taxon>
    </lineage>
</organism>
<dbReference type="RefSeq" id="XP_013387941.1">
    <property type="nucleotide sequence ID" value="XM_013532487.1"/>
</dbReference>
<sequence length="274" mass="32656">MQGILIQKIHKRDLDREMEEERQRQIKIMENLSGGYDLEQSPSTENLLKYISVTNQRKHIMQEDLLDAMELMEEDEEDLDGELIHYAEEMKDRALREMKNGLYRIQFDVLTRVEQFRRANEFKVLAKESLTQKCMKAWDELQSEMNRHFALVLQQVTEAEYISVDLSEVRKRLFLEQLSRRAAIKFVDKECAEERKRRIQELEDEAEHPDPAKEILKETMANVQIQLVVDKFHGYKVTPIYQEMVFETSNEDRKKRKLRLSARRRSNVTLGEGF</sequence>
<evidence type="ECO:0000313" key="1">
    <source>
        <dbReference type="Proteomes" id="UP000085678"/>
    </source>
</evidence>